<protein>
    <submittedName>
        <fullName evidence="3">6057_t:CDS:1</fullName>
    </submittedName>
</protein>
<keyword evidence="1" id="KW-0378">Hydrolase</keyword>
<evidence type="ECO:0000313" key="3">
    <source>
        <dbReference type="EMBL" id="CAG8546957.1"/>
    </source>
</evidence>
<dbReference type="EMBL" id="CAJVPI010000532">
    <property type="protein sequence ID" value="CAG8546957.1"/>
    <property type="molecule type" value="Genomic_DNA"/>
</dbReference>
<accession>A0A9N9FPC1</accession>
<evidence type="ECO:0000256" key="1">
    <source>
        <dbReference type="ARBA" id="ARBA00022801"/>
    </source>
</evidence>
<dbReference type="InterPro" id="IPR001547">
    <property type="entry name" value="Glyco_hydro_5"/>
</dbReference>
<reference evidence="3" key="1">
    <citation type="submission" date="2021-06" db="EMBL/GenBank/DDBJ databases">
        <authorList>
            <person name="Kallberg Y."/>
            <person name="Tangrot J."/>
            <person name="Rosling A."/>
        </authorList>
    </citation>
    <scope>NUCLEOTIDE SEQUENCE</scope>
    <source>
        <strain evidence="3">BR232B</strain>
    </source>
</reference>
<proteinExistence type="predicted"/>
<evidence type="ECO:0000313" key="4">
    <source>
        <dbReference type="Proteomes" id="UP000789739"/>
    </source>
</evidence>
<dbReference type="Proteomes" id="UP000789739">
    <property type="component" value="Unassembled WGS sequence"/>
</dbReference>
<feature type="domain" description="Glycoside hydrolase family 5" evidence="2">
    <location>
        <begin position="49"/>
        <end position="109"/>
    </location>
</feature>
<organism evidence="3 4">
    <name type="scientific">Paraglomus brasilianum</name>
    <dbReference type="NCBI Taxonomy" id="144538"/>
    <lineage>
        <taxon>Eukaryota</taxon>
        <taxon>Fungi</taxon>
        <taxon>Fungi incertae sedis</taxon>
        <taxon>Mucoromycota</taxon>
        <taxon>Glomeromycotina</taxon>
        <taxon>Glomeromycetes</taxon>
        <taxon>Paraglomerales</taxon>
        <taxon>Paraglomeraceae</taxon>
        <taxon>Paraglomus</taxon>
    </lineage>
</organism>
<dbReference type="OrthoDB" id="406631at2759"/>
<evidence type="ECO:0000259" key="2">
    <source>
        <dbReference type="Pfam" id="PF26410"/>
    </source>
</evidence>
<sequence length="225" mass="25837">MRYDVSIRQDNSFSRSPIFALTFSPLTPNSRLSQTSGNSLAAFHNTYLGAIPHIPHSIPDFTAFELFASRFYSDPSIYPACQSLYQHHIRTVLTRRNTFNGKLYKEDPVEESARGNHKSLGDDRNRREEWKCTSAATLVRNNMLRHMDYASAHVWVENWDITIQTENYSRAENFMLNSVDKHERMLRESYRSESKCGHGKNVSTLLVSEQGALKKSADHSSLEET</sequence>
<dbReference type="Pfam" id="PF26410">
    <property type="entry name" value="GH5_mannosidase"/>
    <property type="match status" value="1"/>
</dbReference>
<comment type="caution">
    <text evidence="3">The sequence shown here is derived from an EMBL/GenBank/DDBJ whole genome shotgun (WGS) entry which is preliminary data.</text>
</comment>
<dbReference type="Gene3D" id="3.20.20.80">
    <property type="entry name" value="Glycosidases"/>
    <property type="match status" value="1"/>
</dbReference>
<keyword evidence="4" id="KW-1185">Reference proteome</keyword>
<name>A0A9N9FPC1_9GLOM</name>
<dbReference type="AlphaFoldDB" id="A0A9N9FPC1"/>
<gene>
    <name evidence="3" type="ORF">PBRASI_LOCUS4884</name>
</gene>